<proteinExistence type="predicted"/>
<dbReference type="GO" id="GO:0022857">
    <property type="term" value="F:transmembrane transporter activity"/>
    <property type="evidence" value="ECO:0007669"/>
    <property type="project" value="InterPro"/>
</dbReference>
<comment type="subcellular location">
    <subcellularLocation>
        <location evidence="1">Cell membrane</location>
        <topology evidence="1">Multi-pass membrane protein</topology>
    </subcellularLocation>
</comment>
<evidence type="ECO:0000313" key="9">
    <source>
        <dbReference type="Proteomes" id="UP000199671"/>
    </source>
</evidence>
<feature type="transmembrane region" description="Helical" evidence="6">
    <location>
        <begin position="238"/>
        <end position="257"/>
    </location>
</feature>
<keyword evidence="4 6" id="KW-0472">Membrane</keyword>
<feature type="transmembrane region" description="Helical" evidence="6">
    <location>
        <begin position="148"/>
        <end position="165"/>
    </location>
</feature>
<feature type="transmembrane region" description="Helical" evidence="6">
    <location>
        <begin position="205"/>
        <end position="226"/>
    </location>
</feature>
<dbReference type="RefSeq" id="WP_092609376.1">
    <property type="nucleotide sequence ID" value="NZ_FNHU01000005.1"/>
</dbReference>
<dbReference type="Gene3D" id="1.20.1250.20">
    <property type="entry name" value="MFS general substrate transporter like domains"/>
    <property type="match status" value="2"/>
</dbReference>
<feature type="transmembrane region" description="Helical" evidence="6">
    <location>
        <begin position="34"/>
        <end position="55"/>
    </location>
</feature>
<feature type="domain" description="Major facilitator superfamily (MFS) profile" evidence="7">
    <location>
        <begin position="290"/>
        <end position="477"/>
    </location>
</feature>
<protein>
    <submittedName>
        <fullName evidence="8">Na+/melibiose symporter</fullName>
    </submittedName>
</protein>
<feature type="transmembrane region" description="Helical" evidence="6">
    <location>
        <begin position="361"/>
        <end position="379"/>
    </location>
</feature>
<evidence type="ECO:0000256" key="1">
    <source>
        <dbReference type="ARBA" id="ARBA00004651"/>
    </source>
</evidence>
<accession>A0A1G9V4A2</accession>
<feature type="transmembrane region" description="Helical" evidence="6">
    <location>
        <begin position="423"/>
        <end position="444"/>
    </location>
</feature>
<dbReference type="AlphaFoldDB" id="A0A1G9V4A2"/>
<dbReference type="PANTHER" id="PTHR23528">
    <property type="match status" value="1"/>
</dbReference>
<feature type="transmembrane region" description="Helical" evidence="6">
    <location>
        <begin position="385"/>
        <end position="411"/>
    </location>
</feature>
<dbReference type="Proteomes" id="UP000199671">
    <property type="component" value="Unassembled WGS sequence"/>
</dbReference>
<dbReference type="OrthoDB" id="7584869at2"/>
<dbReference type="Pfam" id="PF13347">
    <property type="entry name" value="MFS_2"/>
    <property type="match status" value="1"/>
</dbReference>
<organism evidence="8 9">
    <name type="scientific">Actinomyces ruminicola</name>
    <dbReference type="NCBI Taxonomy" id="332524"/>
    <lineage>
        <taxon>Bacteria</taxon>
        <taxon>Bacillati</taxon>
        <taxon>Actinomycetota</taxon>
        <taxon>Actinomycetes</taxon>
        <taxon>Actinomycetales</taxon>
        <taxon>Actinomycetaceae</taxon>
        <taxon>Actinomyces</taxon>
    </lineage>
</organism>
<evidence type="ECO:0000259" key="7">
    <source>
        <dbReference type="PROSITE" id="PS50850"/>
    </source>
</evidence>
<dbReference type="PANTHER" id="PTHR23528:SF1">
    <property type="entry name" value="MAJOR FACILITATOR SUPERFAMILY (MFS) PROFILE DOMAIN-CONTAINING PROTEIN"/>
    <property type="match status" value="1"/>
</dbReference>
<evidence type="ECO:0000256" key="2">
    <source>
        <dbReference type="ARBA" id="ARBA00022692"/>
    </source>
</evidence>
<reference evidence="8 9" key="1">
    <citation type="submission" date="2016-10" db="EMBL/GenBank/DDBJ databases">
        <authorList>
            <person name="de Groot N.N."/>
        </authorList>
    </citation>
    <scope>NUCLEOTIDE SEQUENCE [LARGE SCALE GENOMIC DNA]</scope>
    <source>
        <strain evidence="8 9">KPR-7B</strain>
    </source>
</reference>
<evidence type="ECO:0000256" key="3">
    <source>
        <dbReference type="ARBA" id="ARBA00022989"/>
    </source>
</evidence>
<feature type="region of interest" description="Disordered" evidence="5">
    <location>
        <begin position="1"/>
        <end position="24"/>
    </location>
</feature>
<name>A0A1G9V4A2_9ACTO</name>
<evidence type="ECO:0000256" key="6">
    <source>
        <dbReference type="SAM" id="Phobius"/>
    </source>
</evidence>
<dbReference type="InterPro" id="IPR020846">
    <property type="entry name" value="MFS_dom"/>
</dbReference>
<feature type="transmembrane region" description="Helical" evidence="6">
    <location>
        <begin position="292"/>
        <end position="313"/>
    </location>
</feature>
<gene>
    <name evidence="8" type="ORF">SAMN04487766_10585</name>
</gene>
<evidence type="ECO:0000256" key="4">
    <source>
        <dbReference type="ARBA" id="ARBA00023136"/>
    </source>
</evidence>
<dbReference type="GO" id="GO:0005886">
    <property type="term" value="C:plasma membrane"/>
    <property type="evidence" value="ECO:0007669"/>
    <property type="project" value="UniProtKB-SubCell"/>
</dbReference>
<feature type="transmembrane region" description="Helical" evidence="6">
    <location>
        <begin position="114"/>
        <end position="136"/>
    </location>
</feature>
<dbReference type="PROSITE" id="PS50850">
    <property type="entry name" value="MFS"/>
    <property type="match status" value="1"/>
</dbReference>
<dbReference type="InterPro" id="IPR005829">
    <property type="entry name" value="Sugar_transporter_CS"/>
</dbReference>
<keyword evidence="3 6" id="KW-1133">Transmembrane helix</keyword>
<dbReference type="InterPro" id="IPR036259">
    <property type="entry name" value="MFS_trans_sf"/>
</dbReference>
<feature type="transmembrane region" description="Helical" evidence="6">
    <location>
        <begin position="171"/>
        <end position="193"/>
    </location>
</feature>
<evidence type="ECO:0000256" key="5">
    <source>
        <dbReference type="SAM" id="MobiDB-lite"/>
    </source>
</evidence>
<dbReference type="PROSITE" id="PS00216">
    <property type="entry name" value="SUGAR_TRANSPORT_1"/>
    <property type="match status" value="1"/>
</dbReference>
<dbReference type="EMBL" id="FNHU01000005">
    <property type="protein sequence ID" value="SDM66665.1"/>
    <property type="molecule type" value="Genomic_DNA"/>
</dbReference>
<evidence type="ECO:0000313" key="8">
    <source>
        <dbReference type="EMBL" id="SDM66665.1"/>
    </source>
</evidence>
<sequence>MSQPSTVPQVGKDPNIQEPTRPGTSMKYLGGRPFYQYLFAYTIAGMFLFSCYSAIPGILLPNQVQMVEFQAYFGDYPHVTSEVLQQLASGTYTGPDAAELTDIYNHYDGARASAMSVVSAVGSLFTMFAQPIVGVISDRWRSRWGRRSFWICAGGFVGALLMIGLRYSTTILLITIFWVVAQVALNFMQAPLVTTIADRTPENRLATVSAFSGIGTMIGGLAGSLVAGNAFNAMGLDAYYIFAILVAFGAACFVLLAKDRSSKDLELPRFDVKTFIIGFTIALRDRDYRWVWFARLLMFLGYTSSTTFNLYVLQSYVRPALTQAEANAMVPILSLVAMPGMIIMMLVSGRLSDKLGRRKPFVIYSSFALMALYALPAVWPTVASLLIMSALSGFAFGAFMTVDQALFIDVLPDPEAAGRDLGVANAATNIGQMLAPVIAGQLVARIAGAAGYRMIYVFAMAMLLLAALAIYPVKKVK</sequence>
<feature type="transmembrane region" description="Helical" evidence="6">
    <location>
        <begin position="328"/>
        <end position="349"/>
    </location>
</feature>
<feature type="transmembrane region" description="Helical" evidence="6">
    <location>
        <begin position="450"/>
        <end position="471"/>
    </location>
</feature>
<dbReference type="SUPFAM" id="SSF103473">
    <property type="entry name" value="MFS general substrate transporter"/>
    <property type="match status" value="1"/>
</dbReference>
<keyword evidence="2 6" id="KW-0812">Transmembrane</keyword>